<feature type="region of interest" description="Disordered" evidence="1">
    <location>
        <begin position="1"/>
        <end position="26"/>
    </location>
</feature>
<dbReference type="Proteomes" id="UP000008141">
    <property type="component" value="Unassembled WGS sequence"/>
</dbReference>
<dbReference type="AlphaFoldDB" id="E1Z9H1"/>
<reference evidence="2 3" key="1">
    <citation type="journal article" date="2010" name="Plant Cell">
        <title>The Chlorella variabilis NC64A genome reveals adaptation to photosymbiosis, coevolution with viruses, and cryptic sex.</title>
        <authorList>
            <person name="Blanc G."/>
            <person name="Duncan G."/>
            <person name="Agarkova I."/>
            <person name="Borodovsky M."/>
            <person name="Gurnon J."/>
            <person name="Kuo A."/>
            <person name="Lindquist E."/>
            <person name="Lucas S."/>
            <person name="Pangilinan J."/>
            <person name="Polle J."/>
            <person name="Salamov A."/>
            <person name="Terry A."/>
            <person name="Yamada T."/>
            <person name="Dunigan D.D."/>
            <person name="Grigoriev I.V."/>
            <person name="Claverie J.M."/>
            <person name="Van Etten J.L."/>
        </authorList>
    </citation>
    <scope>NUCLEOTIDE SEQUENCE [LARGE SCALE GENOMIC DNA]</scope>
    <source>
        <strain evidence="2 3">NC64A</strain>
    </source>
</reference>
<organism evidence="3">
    <name type="scientific">Chlorella variabilis</name>
    <name type="common">Green alga</name>
    <dbReference type="NCBI Taxonomy" id="554065"/>
    <lineage>
        <taxon>Eukaryota</taxon>
        <taxon>Viridiplantae</taxon>
        <taxon>Chlorophyta</taxon>
        <taxon>core chlorophytes</taxon>
        <taxon>Trebouxiophyceae</taxon>
        <taxon>Chlorellales</taxon>
        <taxon>Chlorellaceae</taxon>
        <taxon>Chlorella clade</taxon>
        <taxon>Chlorella</taxon>
    </lineage>
</organism>
<dbReference type="RefSeq" id="XP_005849620.1">
    <property type="nucleotide sequence ID" value="XM_005849558.1"/>
</dbReference>
<evidence type="ECO:0000313" key="2">
    <source>
        <dbReference type="EMBL" id="EFN57518.1"/>
    </source>
</evidence>
<gene>
    <name evidence="2" type="ORF">CHLNCDRAFT_143111</name>
</gene>
<evidence type="ECO:0000313" key="3">
    <source>
        <dbReference type="Proteomes" id="UP000008141"/>
    </source>
</evidence>
<feature type="compositionally biased region" description="Polar residues" evidence="1">
    <location>
        <begin position="9"/>
        <end position="21"/>
    </location>
</feature>
<dbReference type="GeneID" id="17357302"/>
<dbReference type="KEGG" id="cvr:CHLNCDRAFT_143111"/>
<name>E1Z9H1_CHLVA</name>
<dbReference type="InParanoid" id="E1Z9H1"/>
<dbReference type="eggNOG" id="ENOG502SAI0">
    <property type="taxonomic scope" value="Eukaryota"/>
</dbReference>
<dbReference type="EMBL" id="GL433839">
    <property type="protein sequence ID" value="EFN57518.1"/>
    <property type="molecule type" value="Genomic_DNA"/>
</dbReference>
<evidence type="ECO:0000256" key="1">
    <source>
        <dbReference type="SAM" id="MobiDB-lite"/>
    </source>
</evidence>
<dbReference type="OrthoDB" id="413579at2759"/>
<accession>E1Z9H1</accession>
<proteinExistence type="predicted"/>
<sequence>MLTGLLPNGTATWSTSDTNTHAGAGAGPPSFLPRLVLERCVLRRFTASQARQCLAGRPLVFIGDSLSRYQYLSLVSFLDRGSWPRVSQHPSLVHLHQWGADKMLSGKKSAHKDKKLEYLRGSTDAFGSRMRCDCSIAKDWFESRTYEHQKHNITAHFMWWRGWPEGLEGHWGHPPFLNATPCHPSICGMHGEECPPGQCSPVPDWSMPLPEALRQVVAQLRPAAILLNAGLWRNHFHFQPWPPAFSRAVARAAVEAVAPQRGMALWRTTTPSTRFSISRSWDGDFLGAAASERRLMVLDAWELGRPLLAFDPLPFFDRSHPWPEFYTELNTVLLNMLC</sequence>
<protein>
    <submittedName>
        <fullName evidence="2">Uncharacterized protein</fullName>
    </submittedName>
</protein>
<keyword evidence="3" id="KW-1185">Reference proteome</keyword>